<proteinExistence type="predicted"/>
<dbReference type="AlphaFoldDB" id="A0A154IIX8"/>
<name>A0A154IIX8_RHILE</name>
<accession>A0A154IIX8</accession>
<reference evidence="1" key="1">
    <citation type="submission" date="2016-03" db="EMBL/GenBank/DDBJ databases">
        <title>Microsymbionts genomes from the relict species Vavilovia formosa.</title>
        <authorList>
            <person name="Chirak E."/>
            <person name="Kimeklis A."/>
            <person name="Kopat V."/>
            <person name="Andronov E."/>
        </authorList>
    </citation>
    <scope>NUCLEOTIDE SEQUENCE [LARGE SCALE GENOMIC DNA]</scope>
    <source>
        <strain evidence="1">Vaf12</strain>
    </source>
</reference>
<comment type="caution">
    <text evidence="1">The sequence shown here is derived from an EMBL/GenBank/DDBJ whole genome shotgun (WGS) entry which is preliminary data.</text>
</comment>
<protein>
    <submittedName>
        <fullName evidence="1">Uncharacterized protein</fullName>
    </submittedName>
</protein>
<organism evidence="1">
    <name type="scientific">Rhizobium leguminosarum</name>
    <dbReference type="NCBI Taxonomy" id="384"/>
    <lineage>
        <taxon>Bacteria</taxon>
        <taxon>Pseudomonadati</taxon>
        <taxon>Pseudomonadota</taxon>
        <taxon>Alphaproteobacteria</taxon>
        <taxon>Hyphomicrobiales</taxon>
        <taxon>Rhizobiaceae</taxon>
        <taxon>Rhizobium/Agrobacterium group</taxon>
        <taxon>Rhizobium</taxon>
    </lineage>
</organism>
<gene>
    <name evidence="1" type="ORF">A4A59_02310</name>
</gene>
<dbReference type="EMBL" id="LVYU01000090">
    <property type="protein sequence ID" value="KZB00565.1"/>
    <property type="molecule type" value="Genomic_DNA"/>
</dbReference>
<sequence>MQVVDGALRICCRREDGALVVAQNLQPAIEIACVVGARFELWDDAEIGAEKRAAEFGNELFPSAFAPVFRVAAEIAIKSSRCGGPVRDLVAEDGDIGGIVPEGIQAWHLDVITLSGIIGSRSSVSDQRAGIGKEAAGIADAAHRILDRCDVVKAAIKTGDLNAAVYDRGYRTHQQ</sequence>
<evidence type="ECO:0000313" key="1">
    <source>
        <dbReference type="EMBL" id="KZB00565.1"/>
    </source>
</evidence>